<dbReference type="VEuPathDB" id="MicrosporidiaDB:M970_020970"/>
<dbReference type="EMBL" id="KC513608">
    <property type="protein sequence ID" value="AGE95634.1"/>
    <property type="molecule type" value="Genomic_DNA"/>
</dbReference>
<organism evidence="1">
    <name type="scientific">Encephalitozoon cuniculi</name>
    <name type="common">Microsporidian parasite</name>
    <dbReference type="NCBI Taxonomy" id="6035"/>
    <lineage>
        <taxon>Eukaryota</taxon>
        <taxon>Fungi</taxon>
        <taxon>Fungi incertae sedis</taxon>
        <taxon>Microsporidia</taxon>
        <taxon>Unikaryonidae</taxon>
        <taxon>Encephalitozoon</taxon>
    </lineage>
</organism>
<evidence type="ECO:0000313" key="1">
    <source>
        <dbReference type="EMBL" id="AGE95634.1"/>
    </source>
</evidence>
<dbReference type="Gene3D" id="2.30.30.100">
    <property type="match status" value="1"/>
</dbReference>
<reference evidence="1" key="1">
    <citation type="journal article" date="2013" name="Eukaryot. Cell">
        <title>Extremely Reduced Levels of Heterozygosity in the Vertebrate Pathogen Encephalitozoon cuniculi.</title>
        <authorList>
            <person name="Selman M."/>
            <person name="Sak B."/>
            <person name="Kvac M."/>
            <person name="Farinelli L."/>
            <person name="Weiss L.M."/>
            <person name="Corradi N."/>
        </authorList>
    </citation>
    <scope>NUCLEOTIDE SEQUENCE</scope>
</reference>
<dbReference type="AlphaFoldDB" id="M1JJK6"/>
<accession>M1JJK6</accession>
<dbReference type="VEuPathDB" id="MicrosporidiaDB:AEWR_020970"/>
<gene>
    <name evidence="1" type="ORF">ECU02_1020</name>
</gene>
<keyword evidence="1" id="KW-0687">Ribonucleoprotein</keyword>
<protein>
    <submittedName>
        <fullName evidence="1">Small nuclear ribonucleoprotein e</fullName>
    </submittedName>
</protein>
<dbReference type="VEuPathDB" id="MicrosporidiaDB:AEWQ_020960"/>
<dbReference type="VEuPathDB" id="MicrosporidiaDB:AEWD_020990"/>
<sequence length="111" mass="12824">MGCFSIYGLLEVFFYATCRKFNPWHLRWALKVKSRLEKMGGELRSVLPLEKIYDFLSRSIDVEIWEKDMGAKHKGRIVGFDEYMNVVVDGETGRYLLKGDCICVIFGKGTC</sequence>
<dbReference type="InterPro" id="IPR010920">
    <property type="entry name" value="LSM_dom_sf"/>
</dbReference>
<proteinExistence type="predicted"/>
<dbReference type="SUPFAM" id="SSF50182">
    <property type="entry name" value="Sm-like ribonucleoproteins"/>
    <property type="match status" value="1"/>
</dbReference>
<dbReference type="GO" id="GO:1990904">
    <property type="term" value="C:ribonucleoprotein complex"/>
    <property type="evidence" value="ECO:0007669"/>
    <property type="project" value="UniProtKB-KW"/>
</dbReference>
<name>M1JJK6_ENCCN</name>
<dbReference type="VEuPathDB" id="MicrosporidiaDB:ECU02_1020"/>